<feature type="domain" description="RING-type" evidence="4">
    <location>
        <begin position="20"/>
        <end position="68"/>
    </location>
</feature>
<dbReference type="EMBL" id="BPWL01000012">
    <property type="protein sequence ID" value="GJJ16099.1"/>
    <property type="molecule type" value="Genomic_DNA"/>
</dbReference>
<dbReference type="GO" id="GO:0007129">
    <property type="term" value="P:homologous chromosome pairing at meiosis"/>
    <property type="evidence" value="ECO:0007669"/>
    <property type="project" value="TreeGrafter"/>
</dbReference>
<organism evidence="5 6">
    <name type="scientific">Clathrus columnatus</name>
    <dbReference type="NCBI Taxonomy" id="1419009"/>
    <lineage>
        <taxon>Eukaryota</taxon>
        <taxon>Fungi</taxon>
        <taxon>Dikarya</taxon>
        <taxon>Basidiomycota</taxon>
        <taxon>Agaricomycotina</taxon>
        <taxon>Agaricomycetes</taxon>
        <taxon>Phallomycetidae</taxon>
        <taxon>Phallales</taxon>
        <taxon>Clathraceae</taxon>
        <taxon>Clathrus</taxon>
    </lineage>
</organism>
<proteinExistence type="predicted"/>
<dbReference type="PANTHER" id="PTHR22663">
    <property type="entry name" value="RING FINGER PROTEIN NARYA-RELATED"/>
    <property type="match status" value="1"/>
</dbReference>
<evidence type="ECO:0000313" key="5">
    <source>
        <dbReference type="EMBL" id="GJJ16099.1"/>
    </source>
</evidence>
<dbReference type="InterPro" id="IPR042123">
    <property type="entry name" value="Zip3/RNF212-like"/>
</dbReference>
<keyword evidence="1" id="KW-0469">Meiosis</keyword>
<feature type="compositionally biased region" description="Polar residues" evidence="3">
    <location>
        <begin position="177"/>
        <end position="193"/>
    </location>
</feature>
<evidence type="ECO:0000256" key="3">
    <source>
        <dbReference type="SAM" id="MobiDB-lite"/>
    </source>
</evidence>
<keyword evidence="2" id="KW-0175">Coiled coil</keyword>
<gene>
    <name evidence="5" type="ORF">Clacol_010378</name>
</gene>
<accession>A0AAV5ASG7</accession>
<reference evidence="5" key="1">
    <citation type="submission" date="2021-10" db="EMBL/GenBank/DDBJ databases">
        <title>De novo Genome Assembly of Clathrus columnatus (Basidiomycota, Fungi) Using Illumina and Nanopore Sequence Data.</title>
        <authorList>
            <person name="Ogiso-Tanaka E."/>
            <person name="Itagaki H."/>
            <person name="Hosoya T."/>
            <person name="Hosaka K."/>
        </authorList>
    </citation>
    <scope>NUCLEOTIDE SEQUENCE</scope>
    <source>
        <strain evidence="5">MO-923</strain>
    </source>
</reference>
<protein>
    <recommendedName>
        <fullName evidence="4">RING-type domain-containing protein</fullName>
    </recommendedName>
</protein>
<evidence type="ECO:0000256" key="1">
    <source>
        <dbReference type="ARBA" id="ARBA00023254"/>
    </source>
</evidence>
<dbReference type="AlphaFoldDB" id="A0AAV5ASG7"/>
<dbReference type="Proteomes" id="UP001050691">
    <property type="component" value="Unassembled WGS sequence"/>
</dbReference>
<dbReference type="GO" id="GO:0007131">
    <property type="term" value="P:reciprocal meiotic recombination"/>
    <property type="evidence" value="ECO:0007669"/>
    <property type="project" value="InterPro"/>
</dbReference>
<dbReference type="InterPro" id="IPR001841">
    <property type="entry name" value="Znf_RING"/>
</dbReference>
<feature type="compositionally biased region" description="Basic and acidic residues" evidence="3">
    <location>
        <begin position="230"/>
        <end position="240"/>
    </location>
</feature>
<feature type="compositionally biased region" description="Polar residues" evidence="3">
    <location>
        <begin position="268"/>
        <end position="287"/>
    </location>
</feature>
<name>A0AAV5ASG7_9AGAM</name>
<sequence length="452" mass="51164">MSTISNKQPLPEFDYWEFVHCAVCFLPFLRDVQDVNSRSPTVPFWLTECGHTVCNSHLKADQSCTACGAMNIKLIPLQRELSPPMSEWFKPISRTLEAVAGTVRFQQDTMAALVRFYKGKCVQQRAMLQKAREMAPEIKALQAQIEQLQQENLQLRQATANRNTIPGAHFDNRNRSFSDSTSYEVSDFRNNNGKRPMVPVRGFPQHRSSSPKTIITPIPPSRITLPPDHQPPESRNERPTDGNGNRDSLNVSNSPRFGQFAYQPPQTPSRSPSGRQQQFHFRPQSSMMMVPENGPNNVAQYDRRRHQQQRSMPPPPTPVQRRPSMQTDNNIAPRTTRGTFRPASTVLPHSEWEPPQRFSMNVNVDPTPNAAPSAPVMPVTPSTNRFFAPRPHTIAPDAVRNINANLVSGNRIPFVPRQLLYVSKVANIRYDLDKYIDCLKEALLASVILGER</sequence>
<dbReference type="GO" id="GO:0016925">
    <property type="term" value="P:protein sumoylation"/>
    <property type="evidence" value="ECO:0007669"/>
    <property type="project" value="TreeGrafter"/>
</dbReference>
<evidence type="ECO:0000259" key="4">
    <source>
        <dbReference type="Pfam" id="PF14634"/>
    </source>
</evidence>
<comment type="caution">
    <text evidence="5">The sequence shown here is derived from an EMBL/GenBank/DDBJ whole genome shotgun (WGS) entry which is preliminary data.</text>
</comment>
<dbReference type="GO" id="GO:0019789">
    <property type="term" value="F:SUMO transferase activity"/>
    <property type="evidence" value="ECO:0007669"/>
    <property type="project" value="InterPro"/>
</dbReference>
<dbReference type="Pfam" id="PF14634">
    <property type="entry name" value="zf-RING_5"/>
    <property type="match status" value="1"/>
</dbReference>
<feature type="compositionally biased region" description="Polar residues" evidence="3">
    <location>
        <begin position="324"/>
        <end position="338"/>
    </location>
</feature>
<feature type="region of interest" description="Disordered" evidence="3">
    <location>
        <begin position="164"/>
        <end position="342"/>
    </location>
</feature>
<evidence type="ECO:0000256" key="2">
    <source>
        <dbReference type="SAM" id="Coils"/>
    </source>
</evidence>
<feature type="coiled-coil region" evidence="2">
    <location>
        <begin position="131"/>
        <end position="161"/>
    </location>
</feature>
<dbReference type="PANTHER" id="PTHR22663:SF17">
    <property type="entry name" value="RING FINGER PROTEIN NARYA-RELATED"/>
    <property type="match status" value="1"/>
</dbReference>
<dbReference type="GO" id="GO:0000795">
    <property type="term" value="C:synaptonemal complex"/>
    <property type="evidence" value="ECO:0007669"/>
    <property type="project" value="InterPro"/>
</dbReference>
<feature type="compositionally biased region" description="Polar residues" evidence="3">
    <location>
        <begin position="242"/>
        <end position="256"/>
    </location>
</feature>
<keyword evidence="6" id="KW-1185">Reference proteome</keyword>
<evidence type="ECO:0000313" key="6">
    <source>
        <dbReference type="Proteomes" id="UP001050691"/>
    </source>
</evidence>
<feature type="compositionally biased region" description="Low complexity" evidence="3">
    <location>
        <begin position="208"/>
        <end position="227"/>
    </location>
</feature>